<dbReference type="KEGG" id="kcm:ABWK59_02320"/>
<accession>A0AAU8JR56</accession>
<organism evidence="2">
    <name type="scientific">Kitasatospora camelliae</name>
    <dbReference type="NCBI Taxonomy" id="3156397"/>
    <lineage>
        <taxon>Bacteria</taxon>
        <taxon>Bacillati</taxon>
        <taxon>Actinomycetota</taxon>
        <taxon>Actinomycetes</taxon>
        <taxon>Kitasatosporales</taxon>
        <taxon>Streptomycetaceae</taxon>
        <taxon>Kitasatospora</taxon>
    </lineage>
</organism>
<evidence type="ECO:0008006" key="3">
    <source>
        <dbReference type="Google" id="ProtNLM"/>
    </source>
</evidence>
<dbReference type="EMBL" id="CP159872">
    <property type="protein sequence ID" value="XCM77846.1"/>
    <property type="molecule type" value="Genomic_DNA"/>
</dbReference>
<proteinExistence type="predicted"/>
<gene>
    <name evidence="2" type="ORF">ABWK59_02320</name>
</gene>
<dbReference type="RefSeq" id="WP_354637567.1">
    <property type="nucleotide sequence ID" value="NZ_CP159872.1"/>
</dbReference>
<reference evidence="2" key="1">
    <citation type="submission" date="2024-06" db="EMBL/GenBank/DDBJ databases">
        <title>The genome sequences of Kitasatospora sp. strain HUAS MG31.</title>
        <authorList>
            <person name="Mo P."/>
        </authorList>
    </citation>
    <scope>NUCLEOTIDE SEQUENCE</scope>
    <source>
        <strain evidence="2">HUAS MG31</strain>
    </source>
</reference>
<name>A0AAU8JR56_9ACTN</name>
<feature type="transmembrane region" description="Helical" evidence="1">
    <location>
        <begin position="69"/>
        <end position="88"/>
    </location>
</feature>
<keyword evidence="1" id="KW-0812">Transmembrane</keyword>
<sequence>MTDELLFETAGAGGGAGAGCPRCEETTEISVFREWHRPVVRGQGFVRFLAAAVLLVLAVKPLLTGHAAGAMLFALGVLSAVSCARAMAQARSGGPVDVVYCHHCTARTRRTP</sequence>
<evidence type="ECO:0000256" key="1">
    <source>
        <dbReference type="SAM" id="Phobius"/>
    </source>
</evidence>
<keyword evidence="1" id="KW-0472">Membrane</keyword>
<dbReference type="AlphaFoldDB" id="A0AAU8JR56"/>
<keyword evidence="1" id="KW-1133">Transmembrane helix</keyword>
<protein>
    <recommendedName>
        <fullName evidence="3">DUF3040 family protein</fullName>
    </recommendedName>
</protein>
<evidence type="ECO:0000313" key="2">
    <source>
        <dbReference type="EMBL" id="XCM77846.1"/>
    </source>
</evidence>